<keyword evidence="1" id="KW-0732">Signal</keyword>
<dbReference type="Proteomes" id="UP001501598">
    <property type="component" value="Unassembled WGS sequence"/>
</dbReference>
<gene>
    <name evidence="2" type="ORF">GCM10023175_22550</name>
</gene>
<evidence type="ECO:0000313" key="3">
    <source>
        <dbReference type="Proteomes" id="UP001501598"/>
    </source>
</evidence>
<evidence type="ECO:0000313" key="2">
    <source>
        <dbReference type="EMBL" id="GAA4544412.1"/>
    </source>
</evidence>
<keyword evidence="3" id="KW-1185">Reference proteome</keyword>
<reference evidence="3" key="1">
    <citation type="journal article" date="2019" name="Int. J. Syst. Evol. Microbiol.">
        <title>The Global Catalogue of Microorganisms (GCM) 10K type strain sequencing project: providing services to taxonomists for standard genome sequencing and annotation.</title>
        <authorList>
            <consortium name="The Broad Institute Genomics Platform"/>
            <consortium name="The Broad Institute Genome Sequencing Center for Infectious Disease"/>
            <person name="Wu L."/>
            <person name="Ma J."/>
        </authorList>
    </citation>
    <scope>NUCLEOTIDE SEQUENCE [LARGE SCALE GENOMIC DNA]</scope>
    <source>
        <strain evidence="3">JCM 17906</strain>
    </source>
</reference>
<name>A0ABP8RRJ9_9PSEU</name>
<accession>A0ABP8RRJ9</accession>
<sequence>MVRRLLRVSVVGAVALCLSATFSPAASAAVPANFCDGKSEETVVRTYSRGSLAIPLRCGTNTYGFRHVVQKGRWNDAFDSRIANTIARGTVNAAGTIYGEMTDRCVNTFRVVVNQGAIGGSGFRPQGVITAYEVTYPNTASVRPEGVVPAQRTDCLIYEPVAEP</sequence>
<feature type="signal peptide" evidence="1">
    <location>
        <begin position="1"/>
        <end position="28"/>
    </location>
</feature>
<comment type="caution">
    <text evidence="2">The sequence shown here is derived from an EMBL/GenBank/DDBJ whole genome shotgun (WGS) entry which is preliminary data.</text>
</comment>
<organism evidence="2 3">
    <name type="scientific">Pseudonocardia xishanensis</name>
    <dbReference type="NCBI Taxonomy" id="630995"/>
    <lineage>
        <taxon>Bacteria</taxon>
        <taxon>Bacillati</taxon>
        <taxon>Actinomycetota</taxon>
        <taxon>Actinomycetes</taxon>
        <taxon>Pseudonocardiales</taxon>
        <taxon>Pseudonocardiaceae</taxon>
        <taxon>Pseudonocardia</taxon>
    </lineage>
</organism>
<evidence type="ECO:0000256" key="1">
    <source>
        <dbReference type="SAM" id="SignalP"/>
    </source>
</evidence>
<feature type="chain" id="PRO_5046457897" description="Secreted protein" evidence="1">
    <location>
        <begin position="29"/>
        <end position="164"/>
    </location>
</feature>
<proteinExistence type="predicted"/>
<evidence type="ECO:0008006" key="4">
    <source>
        <dbReference type="Google" id="ProtNLM"/>
    </source>
</evidence>
<dbReference type="EMBL" id="BAABGT010000029">
    <property type="protein sequence ID" value="GAA4544412.1"/>
    <property type="molecule type" value="Genomic_DNA"/>
</dbReference>
<protein>
    <recommendedName>
        <fullName evidence="4">Secreted protein</fullName>
    </recommendedName>
</protein>